<dbReference type="Pfam" id="PF26215">
    <property type="entry name" value="HTH_animal"/>
    <property type="match status" value="1"/>
</dbReference>
<dbReference type="AlphaFoldDB" id="C7C212"/>
<protein>
    <submittedName>
        <fullName evidence="2">Reverse transcriptase</fullName>
    </submittedName>
</protein>
<dbReference type="InterPro" id="IPR000477">
    <property type="entry name" value="RT_dom"/>
</dbReference>
<accession>C7C212</accession>
<dbReference type="InterPro" id="IPR058912">
    <property type="entry name" value="HTH_animal"/>
</dbReference>
<name>C7C212_SCHJA</name>
<dbReference type="PROSITE" id="PS50878">
    <property type="entry name" value="RT_POL"/>
    <property type="match status" value="1"/>
</dbReference>
<sequence>MDLEIHFGNLYAYIQDLVPLSYDDVERLKSTLVDCCFNYINSRQDSRSILTKKHKEGLHQLKVNHNLIISWPDKGSGVVFMDRKKYLEKMNAILCDETKFQKLIVQNDTSNNTKKQLTDPLKKIKQQGLISESLFEKLKPTGTTTLRIYGLPKIYENGLPLRQILDMTNSASHSTAKWLVKILKPLHREIVKHIVKDSFEYVNKIKDLRVENKSIISLDASSLFTNVPLLVTVDSICSEHNKTNIKTEVPVSTLKQLILRCTMNVNFQLTNEFYRQSDSVSMGPPLRPLLADFILSKVEGGPLINEISQSTFYSLYVDDTFIVLTDKINTIKILERFNNVHPSITFTLEKEHNDNISFLDILLTRKTDGTLKRSIHRKSTSVCQYTHFYSAVLLRYKRNPVKSLTHRSRWIFSEDTVEEKLSTIRNMLSMKAYLLKFINKSMMPTKKKSENVTVHKKPIFLKLRFLDNNISEIAKQRIRKCCKRRLPQPNCILYSTTTVS</sequence>
<proteinExistence type="predicted"/>
<organism evidence="2">
    <name type="scientific">Schistosoma japonicum</name>
    <name type="common">Blood fluke</name>
    <dbReference type="NCBI Taxonomy" id="6182"/>
    <lineage>
        <taxon>Eukaryota</taxon>
        <taxon>Metazoa</taxon>
        <taxon>Spiralia</taxon>
        <taxon>Lophotrochozoa</taxon>
        <taxon>Platyhelminthes</taxon>
        <taxon>Trematoda</taxon>
        <taxon>Digenea</taxon>
        <taxon>Strigeidida</taxon>
        <taxon>Schistosomatoidea</taxon>
        <taxon>Schistosomatidae</taxon>
        <taxon>Schistosoma</taxon>
    </lineage>
</organism>
<feature type="domain" description="Reverse transcriptase" evidence="1">
    <location>
        <begin position="132"/>
        <end position="394"/>
    </location>
</feature>
<evidence type="ECO:0000313" key="2">
    <source>
        <dbReference type="EMBL" id="CAX83715.1"/>
    </source>
</evidence>
<dbReference type="PANTHER" id="PTHR21301:SF10">
    <property type="entry name" value="REVERSE TRANSCRIPTASE DOMAIN-CONTAINING PROTEIN"/>
    <property type="match status" value="1"/>
</dbReference>
<keyword evidence="2" id="KW-0548">Nucleotidyltransferase</keyword>
<dbReference type="PANTHER" id="PTHR21301">
    <property type="entry name" value="REVERSE TRANSCRIPTASE"/>
    <property type="match status" value="1"/>
</dbReference>
<keyword evidence="2" id="KW-0695">RNA-directed DNA polymerase</keyword>
<reference evidence="2" key="1">
    <citation type="journal article" date="2009" name="Nature">
        <title>The Schistosoma japonicum genome reveals features of host-parasite interplay.</title>
        <authorList>
            <person name="Liu F."/>
            <person name="Zhou Y."/>
            <person name="Wang Z.Q."/>
            <person name="Lu G."/>
            <person name="Zheng H."/>
            <person name="Brindley P.J."/>
            <person name="McManus D.P."/>
            <person name="Blair D."/>
            <person name="Zhang Q.H."/>
            <person name="Zhong Y."/>
            <person name="Wang S."/>
            <person name="Han Z.G."/>
            <person name="Chen Z."/>
        </authorList>
    </citation>
    <scope>NUCLEOTIDE SEQUENCE</scope>
</reference>
<dbReference type="GO" id="GO:0003964">
    <property type="term" value="F:RNA-directed DNA polymerase activity"/>
    <property type="evidence" value="ECO:0007669"/>
    <property type="project" value="UniProtKB-KW"/>
</dbReference>
<keyword evidence="2" id="KW-0808">Transferase</keyword>
<evidence type="ECO:0000259" key="1">
    <source>
        <dbReference type="PROSITE" id="PS50878"/>
    </source>
</evidence>
<dbReference type="EMBL" id="FN356227">
    <property type="protein sequence ID" value="CAX83715.1"/>
    <property type="molecule type" value="Genomic_DNA"/>
</dbReference>